<protein>
    <submittedName>
        <fullName evidence="19">CLIP-associating 2 isoform X14</fullName>
    </submittedName>
</protein>
<dbReference type="STRING" id="84645.A0A498N3F4"/>
<keyword evidence="9" id="KW-0493">Microtubule</keyword>
<evidence type="ECO:0000313" key="19">
    <source>
        <dbReference type="EMBL" id="RXN26254.1"/>
    </source>
</evidence>
<comment type="similarity">
    <text evidence="5">Belongs to the CLASP family.</text>
</comment>
<evidence type="ECO:0007829" key="21">
    <source>
        <dbReference type="PeptideAtlas" id="A0A498N3F4"/>
    </source>
</evidence>
<feature type="compositionally biased region" description="Low complexity" evidence="17">
    <location>
        <begin position="525"/>
        <end position="537"/>
    </location>
</feature>
<dbReference type="InterPro" id="IPR034085">
    <property type="entry name" value="TOG"/>
</dbReference>
<dbReference type="Pfam" id="PF21040">
    <property type="entry name" value="CEP104-like_TOG"/>
    <property type="match status" value="1"/>
</dbReference>
<evidence type="ECO:0000256" key="8">
    <source>
        <dbReference type="ARBA" id="ARBA00022618"/>
    </source>
</evidence>
<dbReference type="GO" id="GO:0005876">
    <property type="term" value="C:spindle microtubule"/>
    <property type="evidence" value="ECO:0007669"/>
    <property type="project" value="TreeGrafter"/>
</dbReference>
<organism evidence="19 20">
    <name type="scientific">Labeo rohita</name>
    <name type="common">Indian major carp</name>
    <name type="synonym">Cyprinus rohita</name>
    <dbReference type="NCBI Taxonomy" id="84645"/>
    <lineage>
        <taxon>Eukaryota</taxon>
        <taxon>Metazoa</taxon>
        <taxon>Chordata</taxon>
        <taxon>Craniata</taxon>
        <taxon>Vertebrata</taxon>
        <taxon>Euteleostomi</taxon>
        <taxon>Actinopterygii</taxon>
        <taxon>Neopterygii</taxon>
        <taxon>Teleostei</taxon>
        <taxon>Ostariophysi</taxon>
        <taxon>Cypriniformes</taxon>
        <taxon>Cyprinidae</taxon>
        <taxon>Labeoninae</taxon>
        <taxon>Labeonini</taxon>
        <taxon>Labeo</taxon>
    </lineage>
</organism>
<dbReference type="Gene3D" id="1.25.10.10">
    <property type="entry name" value="Leucine-rich Repeat Variant"/>
    <property type="match status" value="5"/>
</dbReference>
<feature type="domain" description="TOG" evidence="18">
    <location>
        <begin position="1137"/>
        <end position="1368"/>
    </location>
</feature>
<dbReference type="GO" id="GO:0090307">
    <property type="term" value="P:mitotic spindle assembly"/>
    <property type="evidence" value="ECO:0007669"/>
    <property type="project" value="TreeGrafter"/>
</dbReference>
<feature type="domain" description="TOG" evidence="18">
    <location>
        <begin position="743"/>
        <end position="980"/>
    </location>
</feature>
<comment type="caution">
    <text evidence="19">The sequence shown here is derived from an EMBL/GenBank/DDBJ whole genome shotgun (WGS) entry which is preliminary data.</text>
</comment>
<dbReference type="GO" id="GO:0051301">
    <property type="term" value="P:cell division"/>
    <property type="evidence" value="ECO:0007669"/>
    <property type="project" value="UniProtKB-KW"/>
</dbReference>
<feature type="compositionally biased region" description="Low complexity" evidence="17">
    <location>
        <begin position="608"/>
        <end position="633"/>
    </location>
</feature>
<dbReference type="PANTHER" id="PTHR21567:SF30">
    <property type="entry name" value="CLIP-ASSOCIATING PROTEIN 2"/>
    <property type="match status" value="1"/>
</dbReference>
<evidence type="ECO:0000256" key="9">
    <source>
        <dbReference type="ARBA" id="ARBA00022701"/>
    </source>
</evidence>
<feature type="region of interest" description="Disordered" evidence="17">
    <location>
        <begin position="183"/>
        <end position="238"/>
    </location>
</feature>
<keyword evidence="7" id="KW-0963">Cytoplasm</keyword>
<sequence>MEENDNMDYFYQQVLQKDVTRRLQVGPDLIDYLSDPQRSCDVEQDKPRLDKTIDELTGWVNSSNYKVILLGIDIVSAFVDRLTERFRGYIGTVVPALVDRLGDAKDQVREQAQALILRLMEQTATPMVREAAITTLVEVYRHVGERVRADLSKRDLPSARLQTILSRFDEVLNSGNMALSLSQDRSFDDDDSVDGSRPSSAQAAFKVPKVPKKPGDSASSSRRPSATGAAKTGVSKEGAGAVDEEDFIKAFTDVPTVQIYSTRDLEDNLNKIREVLSDDKHDWDHRANALKKIRSLLVAGAADYDCFYQHLRLLDGAFKLSAKDLRSQVVREACITVAHLSTLLGTKFDHGAEAIVPVLFNLIPNCAKVMSTSGTAAIRIIIRHTHVPRLIPLITGNCTSKSVAVRRRCYDFLDLLLQEWQTHSLERHVAVLVDSIRKGIRDADSEARVEARKAYWGLRAHFPGEADSLYNSLESSYQKTLQSCLKSSGSVASLPQSDRSSSSSQESLNRPLSKWSAAPGRVPASSKSSGSPGSLQRSRSDVDVNAAAGAKARHSGQAGGAGRVTTGLAPGSYASLGRLRTKQTLSTASSMGSTQVDSRGRTRSKMVSQSQPGSRSGSPGRVLTSTALSTLSTGAQRVSAAPGSHRRSRIPRSQGCSRDSSPTRLSVGLGMSQSSRLSSSVSAMRVLNTGSDVEEALADALQKKPARRRYDTYGMYSDDDANSDASSACSERSYSSRNGSIPTYMRQTEDVAEVLNRCASANWSERKEGLMGLQALLKNQRTLSRVELKRLCEIFTRMFADPHSKVFSMFLETLVDFIAVHKEDLQDWLFVLLTQLLKKMGADLLGSVQAKVQKALDVTRESFPNDLQFTILMRFTVDQTQTPNLKVKVAILKYIETLTLQMEPQDFVNSSETRLAVSRIITWTTEPKSSDVRKAAQSVLISLFQLNTPEFTMLLAALPKTFQDGATKLLQNHLRNTGNTAQAPMGSPLTRHTPRSPASWSSPLTSPTNTSQNTPSPSAFDYDTENMNSEEIYSSLRGVSQAIQNFSVRSQEDMTEPPRKRDGDGGEEGGDQPTDSGRTALDNKTSLLNTMPLLSSSPRPAREYQPVSYSDSSFTSSPFNKSLKDADQDAESLTDDSGVDQSEVVAELLKELSNHSERVEERKAALCELMRLIRETQLHVWDEHFKTILLLLLETLGDGEHVIRALALRVLKEILNRQPWRFKNYAELTIMKTLEAHKDPHKEVVRAAEEAASMLATSISPDQCIKVLCPIIQSADYPINLAAIKMLTKVIDRLPKEGLLQMLPEIVPGLIQGYDNSESSVRKACVFCLVAIYAVIGEDLKPHLSQLSGSKLKLLNLYIKRAQSGSSGSDQSSDVGGQGL</sequence>
<dbReference type="SMART" id="SM01349">
    <property type="entry name" value="TOG"/>
    <property type="match status" value="4"/>
</dbReference>
<keyword evidence="13" id="KW-0333">Golgi apparatus</keyword>
<dbReference type="Pfam" id="PF23271">
    <property type="entry name" value="HEAT_GCN1"/>
    <property type="match status" value="1"/>
</dbReference>
<keyword evidence="8" id="KW-0132">Cell division</keyword>
<evidence type="ECO:0000313" key="20">
    <source>
        <dbReference type="Proteomes" id="UP000290572"/>
    </source>
</evidence>
<feature type="compositionally biased region" description="Low complexity" evidence="17">
    <location>
        <begin position="493"/>
        <end position="513"/>
    </location>
</feature>
<feature type="compositionally biased region" description="Polar residues" evidence="17">
    <location>
        <begin position="654"/>
        <end position="664"/>
    </location>
</feature>
<evidence type="ECO:0000256" key="6">
    <source>
        <dbReference type="ARBA" id="ARBA00022454"/>
    </source>
</evidence>
<evidence type="ECO:0000256" key="3">
    <source>
        <dbReference type="ARBA" id="ARBA00004601"/>
    </source>
</evidence>
<feature type="region of interest" description="Disordered" evidence="17">
    <location>
        <begin position="579"/>
        <end position="679"/>
    </location>
</feature>
<feature type="domain" description="TOG" evidence="18">
    <location>
        <begin position="264"/>
        <end position="494"/>
    </location>
</feature>
<feature type="compositionally biased region" description="Polar residues" evidence="17">
    <location>
        <begin position="582"/>
        <end position="597"/>
    </location>
</feature>
<evidence type="ECO:0000256" key="12">
    <source>
        <dbReference type="ARBA" id="ARBA00022838"/>
    </source>
</evidence>
<dbReference type="GO" id="GO:0008017">
    <property type="term" value="F:microtubule binding"/>
    <property type="evidence" value="ECO:0007669"/>
    <property type="project" value="TreeGrafter"/>
</dbReference>
<dbReference type="Pfam" id="PF12348">
    <property type="entry name" value="CLASP_N"/>
    <property type="match status" value="1"/>
</dbReference>
<dbReference type="Proteomes" id="UP000290572">
    <property type="component" value="Unassembled WGS sequence"/>
</dbReference>
<evidence type="ECO:0000256" key="13">
    <source>
        <dbReference type="ARBA" id="ARBA00023034"/>
    </source>
</evidence>
<evidence type="ECO:0000256" key="17">
    <source>
        <dbReference type="SAM" id="MobiDB-lite"/>
    </source>
</evidence>
<evidence type="ECO:0000256" key="4">
    <source>
        <dbReference type="ARBA" id="ARBA00004629"/>
    </source>
</evidence>
<dbReference type="PANTHER" id="PTHR21567">
    <property type="entry name" value="CLASP"/>
    <property type="match status" value="1"/>
</dbReference>
<evidence type="ECO:0000256" key="11">
    <source>
        <dbReference type="ARBA" id="ARBA00022776"/>
    </source>
</evidence>
<reference evidence="19 20" key="1">
    <citation type="submission" date="2018-03" db="EMBL/GenBank/DDBJ databases">
        <title>Draft genome sequence of Rohu Carp (Labeo rohita).</title>
        <authorList>
            <person name="Das P."/>
            <person name="Kushwaha B."/>
            <person name="Joshi C.G."/>
            <person name="Kumar D."/>
            <person name="Nagpure N.S."/>
            <person name="Sahoo L."/>
            <person name="Das S.P."/>
            <person name="Bit A."/>
            <person name="Patnaik S."/>
            <person name="Meher P.K."/>
            <person name="Jayasankar P."/>
            <person name="Koringa P.G."/>
            <person name="Patel N.V."/>
            <person name="Hinsu A.T."/>
            <person name="Kumar R."/>
            <person name="Pandey M."/>
            <person name="Agarwal S."/>
            <person name="Srivastava S."/>
            <person name="Singh M."/>
            <person name="Iquebal M.A."/>
            <person name="Jaiswal S."/>
            <person name="Angadi U.B."/>
            <person name="Kumar N."/>
            <person name="Raza M."/>
            <person name="Shah T.M."/>
            <person name="Rai A."/>
            <person name="Jena J.K."/>
        </authorList>
    </citation>
    <scope>NUCLEOTIDE SEQUENCE [LARGE SCALE GENOMIC DNA]</scope>
    <source>
        <strain evidence="19">DASCIFA01</strain>
        <tissue evidence="19">Testis</tissue>
    </source>
</reference>
<dbReference type="InterPro" id="IPR057546">
    <property type="entry name" value="HEAT_GCN1"/>
</dbReference>
<feature type="compositionally biased region" description="Acidic residues" evidence="17">
    <location>
        <begin position="1128"/>
        <end position="1138"/>
    </location>
</feature>
<dbReference type="GO" id="GO:0005881">
    <property type="term" value="C:cytoplasmic microtubule"/>
    <property type="evidence" value="ECO:0007669"/>
    <property type="project" value="TreeGrafter"/>
</dbReference>
<keyword evidence="10" id="KW-0677">Repeat</keyword>
<keyword evidence="15" id="KW-0131">Cell cycle</keyword>
<feature type="region of interest" description="Disordered" evidence="17">
    <location>
        <begin position="488"/>
        <end position="565"/>
    </location>
</feature>
<proteinExistence type="evidence at protein level"/>
<evidence type="ECO:0000256" key="15">
    <source>
        <dbReference type="ARBA" id="ARBA00023306"/>
    </source>
</evidence>
<name>A0A498N3F4_LABRO</name>
<keyword evidence="11" id="KW-0498">Mitosis</keyword>
<dbReference type="GO" id="GO:0000776">
    <property type="term" value="C:kinetochore"/>
    <property type="evidence" value="ECO:0007669"/>
    <property type="project" value="UniProtKB-KW"/>
</dbReference>
<keyword evidence="14" id="KW-0206">Cytoskeleton</keyword>
<feature type="compositionally biased region" description="Basic and acidic residues" evidence="17">
    <location>
        <begin position="1050"/>
        <end position="1064"/>
    </location>
</feature>
<keyword evidence="12" id="KW-0995">Kinetochore</keyword>
<feature type="region of interest" description="Disordered" evidence="17">
    <location>
        <begin position="1047"/>
        <end position="1139"/>
    </location>
</feature>
<evidence type="ECO:0000256" key="10">
    <source>
        <dbReference type="ARBA" id="ARBA00022737"/>
    </source>
</evidence>
<keyword evidence="21" id="KW-1267">Proteomics identification</keyword>
<dbReference type="GO" id="GO:0040001">
    <property type="term" value="P:establishment of mitotic spindle localization"/>
    <property type="evidence" value="ECO:0007669"/>
    <property type="project" value="TreeGrafter"/>
</dbReference>
<comment type="subcellular location">
    <subcellularLocation>
        <location evidence="4">Chromosome</location>
        <location evidence="4">Centromere</location>
        <location evidence="4">Kinetochore</location>
    </subcellularLocation>
    <subcellularLocation>
        <location evidence="2">Cytoplasm</location>
        <location evidence="2">Cytoskeleton</location>
        <location evidence="2">Microtubule organizing center</location>
        <location evidence="2">Centrosome</location>
    </subcellularLocation>
    <subcellularLocation>
        <location evidence="1">Cytoplasm</location>
        <location evidence="1">Cytoskeleton</location>
        <location evidence="1">Spindle</location>
    </subcellularLocation>
    <subcellularLocation>
        <location evidence="3">Golgi apparatus</location>
        <location evidence="3">trans-Golgi network</location>
    </subcellularLocation>
</comment>
<dbReference type="GO" id="GO:0072686">
    <property type="term" value="C:mitotic spindle"/>
    <property type="evidence" value="ECO:0007669"/>
    <property type="project" value="TreeGrafter"/>
</dbReference>
<evidence type="ECO:0000256" key="2">
    <source>
        <dbReference type="ARBA" id="ARBA00004300"/>
    </source>
</evidence>
<keyword evidence="16" id="KW-0137">Centromere</keyword>
<feature type="compositionally biased region" description="Low complexity" evidence="17">
    <location>
        <begin position="999"/>
        <end position="1018"/>
    </location>
</feature>
<evidence type="ECO:0000259" key="18">
    <source>
        <dbReference type="SMART" id="SM01349"/>
    </source>
</evidence>
<gene>
    <name evidence="19" type="ORF">ROHU_020733</name>
</gene>
<dbReference type="InterPro" id="IPR011989">
    <property type="entry name" value="ARM-like"/>
</dbReference>
<dbReference type="GO" id="GO:0005794">
    <property type="term" value="C:Golgi apparatus"/>
    <property type="evidence" value="ECO:0007669"/>
    <property type="project" value="UniProtKB-SubCell"/>
</dbReference>
<feature type="compositionally biased region" description="Polar residues" evidence="17">
    <location>
        <begin position="1073"/>
        <end position="1098"/>
    </location>
</feature>
<dbReference type="FunFam" id="1.25.10.10:FF:000001">
    <property type="entry name" value="CLIP-associating protein 1 isoform 2"/>
    <property type="match status" value="1"/>
</dbReference>
<dbReference type="SUPFAM" id="SSF48371">
    <property type="entry name" value="ARM repeat"/>
    <property type="match status" value="1"/>
</dbReference>
<feature type="compositionally biased region" description="Low complexity" evidence="17">
    <location>
        <begin position="1108"/>
        <end position="1121"/>
    </location>
</feature>
<keyword evidence="6" id="KW-0158">Chromosome</keyword>
<accession>A0A498N3F4</accession>
<keyword evidence="20" id="KW-1185">Reference proteome</keyword>
<dbReference type="GO" id="GO:0005813">
    <property type="term" value="C:centrosome"/>
    <property type="evidence" value="ECO:0007669"/>
    <property type="project" value="UniProtKB-SubCell"/>
</dbReference>
<evidence type="ECO:0000256" key="16">
    <source>
        <dbReference type="ARBA" id="ARBA00023328"/>
    </source>
</evidence>
<evidence type="ECO:0000256" key="5">
    <source>
        <dbReference type="ARBA" id="ARBA00009549"/>
    </source>
</evidence>
<feature type="region of interest" description="Disordered" evidence="17">
    <location>
        <begin position="977"/>
        <end position="1023"/>
    </location>
</feature>
<dbReference type="GO" id="GO:0045180">
    <property type="term" value="C:basal cortex"/>
    <property type="evidence" value="ECO:0007669"/>
    <property type="project" value="TreeGrafter"/>
</dbReference>
<dbReference type="InterPro" id="IPR016024">
    <property type="entry name" value="ARM-type_fold"/>
</dbReference>
<evidence type="ECO:0000256" key="14">
    <source>
        <dbReference type="ARBA" id="ARBA00023212"/>
    </source>
</evidence>
<dbReference type="FunFam" id="1.25.10.10:FF:000005">
    <property type="entry name" value="CLIP-associating protein 1 isoform 2"/>
    <property type="match status" value="1"/>
</dbReference>
<evidence type="ECO:0000256" key="7">
    <source>
        <dbReference type="ARBA" id="ARBA00022490"/>
    </source>
</evidence>
<dbReference type="InterPro" id="IPR024395">
    <property type="entry name" value="CLASP_N_dom"/>
</dbReference>
<feature type="domain" description="TOG" evidence="18">
    <location>
        <begin position="8"/>
        <end position="177"/>
    </location>
</feature>
<dbReference type="EMBL" id="QBIY01012241">
    <property type="protein sequence ID" value="RXN26254.1"/>
    <property type="molecule type" value="Genomic_DNA"/>
</dbReference>
<dbReference type="FunFam" id="1.25.10.10:FF:000006">
    <property type="entry name" value="CLIP-associating protein 1 isoform 2"/>
    <property type="match status" value="1"/>
</dbReference>
<evidence type="ECO:0000256" key="1">
    <source>
        <dbReference type="ARBA" id="ARBA00004186"/>
    </source>
</evidence>